<dbReference type="EMBL" id="HBIZ01057352">
    <property type="protein sequence ID" value="CAE0783527.1"/>
    <property type="molecule type" value="Transcribed_RNA"/>
</dbReference>
<evidence type="ECO:0000256" key="2">
    <source>
        <dbReference type="ARBA" id="ARBA00023002"/>
    </source>
</evidence>
<comment type="similarity">
    <text evidence="1">Belongs to the short-chain dehydrogenases/reductases (SDR) family.</text>
</comment>
<evidence type="ECO:0000256" key="1">
    <source>
        <dbReference type="ARBA" id="ARBA00006484"/>
    </source>
</evidence>
<dbReference type="PRINTS" id="PR00081">
    <property type="entry name" value="GDHRDH"/>
</dbReference>
<evidence type="ECO:0000313" key="4">
    <source>
        <dbReference type="EMBL" id="CAE0783527.1"/>
    </source>
</evidence>
<dbReference type="FunFam" id="3.40.50.720:FF:000084">
    <property type="entry name" value="Short-chain dehydrogenase reductase"/>
    <property type="match status" value="1"/>
</dbReference>
<dbReference type="InterPro" id="IPR002347">
    <property type="entry name" value="SDR_fam"/>
</dbReference>
<accession>A0A7S4C0W2</accession>
<gene>
    <name evidence="4" type="ORF">PCAR00345_LOCUS36231</name>
</gene>
<dbReference type="InterPro" id="IPR036291">
    <property type="entry name" value="NAD(P)-bd_dom_sf"/>
</dbReference>
<feature type="compositionally biased region" description="Basic and acidic residues" evidence="3">
    <location>
        <begin position="212"/>
        <end position="231"/>
    </location>
</feature>
<dbReference type="PANTHER" id="PTHR42760:SF133">
    <property type="entry name" value="3-OXOACYL-[ACYL-CARRIER-PROTEIN] REDUCTASE"/>
    <property type="match status" value="1"/>
</dbReference>
<dbReference type="AlphaFoldDB" id="A0A7S4C0W2"/>
<name>A0A7S4C0W2_CHRCT</name>
<sequence length="277" mass="29793">MSNATGQIMSKLLADLTGKAIIVTGSTGGLGKEIARTCIEAKARGILITGRTTEKCERVVDELKETGGNTQIEFVAADLTDADGYKAIVDKAVSAFGTVEGLVNSAALSFPKGDLETTTLEHWDRLLRANLTSAFLLTQYVTRHMKETSTKGSIVNIGSNQSYGGAPDKLAYAVSKGGMRVLTKNCAQQLRKANIRVNQLNMGWCLTEAEDREQKKEKGDNWAEQADKESPMGRLLRPIDTAATVIHFLSDASVMITGTELDISPDVILGMLPENVG</sequence>
<proteinExistence type="inferred from homology"/>
<protein>
    <submittedName>
        <fullName evidence="4">Uncharacterized protein</fullName>
    </submittedName>
</protein>
<feature type="region of interest" description="Disordered" evidence="3">
    <location>
        <begin position="211"/>
        <end position="231"/>
    </location>
</feature>
<dbReference type="Pfam" id="PF13561">
    <property type="entry name" value="adh_short_C2"/>
    <property type="match status" value="1"/>
</dbReference>
<dbReference type="PRINTS" id="PR00080">
    <property type="entry name" value="SDRFAMILY"/>
</dbReference>
<dbReference type="NCBIfam" id="NF004847">
    <property type="entry name" value="PRK06198.1"/>
    <property type="match status" value="1"/>
</dbReference>
<evidence type="ECO:0000256" key="3">
    <source>
        <dbReference type="SAM" id="MobiDB-lite"/>
    </source>
</evidence>
<keyword evidence="2" id="KW-0560">Oxidoreductase</keyword>
<dbReference type="GO" id="GO:0016616">
    <property type="term" value="F:oxidoreductase activity, acting on the CH-OH group of donors, NAD or NADP as acceptor"/>
    <property type="evidence" value="ECO:0007669"/>
    <property type="project" value="TreeGrafter"/>
</dbReference>
<organism evidence="4">
    <name type="scientific">Chrysotila carterae</name>
    <name type="common">Marine alga</name>
    <name type="synonym">Syracosphaera carterae</name>
    <dbReference type="NCBI Taxonomy" id="13221"/>
    <lineage>
        <taxon>Eukaryota</taxon>
        <taxon>Haptista</taxon>
        <taxon>Haptophyta</taxon>
        <taxon>Prymnesiophyceae</taxon>
        <taxon>Isochrysidales</taxon>
        <taxon>Isochrysidaceae</taxon>
        <taxon>Chrysotila</taxon>
    </lineage>
</organism>
<dbReference type="SUPFAM" id="SSF51735">
    <property type="entry name" value="NAD(P)-binding Rossmann-fold domains"/>
    <property type="match status" value="1"/>
</dbReference>
<dbReference type="PANTHER" id="PTHR42760">
    <property type="entry name" value="SHORT-CHAIN DEHYDROGENASES/REDUCTASES FAMILY MEMBER"/>
    <property type="match status" value="1"/>
</dbReference>
<reference evidence="4" key="1">
    <citation type="submission" date="2021-01" db="EMBL/GenBank/DDBJ databases">
        <authorList>
            <person name="Corre E."/>
            <person name="Pelletier E."/>
            <person name="Niang G."/>
            <person name="Scheremetjew M."/>
            <person name="Finn R."/>
            <person name="Kale V."/>
            <person name="Holt S."/>
            <person name="Cochrane G."/>
            <person name="Meng A."/>
            <person name="Brown T."/>
            <person name="Cohen L."/>
        </authorList>
    </citation>
    <scope>NUCLEOTIDE SEQUENCE</scope>
    <source>
        <strain evidence="4">CCMP645</strain>
    </source>
</reference>
<dbReference type="Gene3D" id="3.40.50.720">
    <property type="entry name" value="NAD(P)-binding Rossmann-like Domain"/>
    <property type="match status" value="1"/>
</dbReference>
<dbReference type="CDD" id="cd05233">
    <property type="entry name" value="SDR_c"/>
    <property type="match status" value="1"/>
</dbReference>